<name>A0A8J4XVE3_CHIOP</name>
<reference evidence="1" key="1">
    <citation type="submission" date="2020-07" db="EMBL/GenBank/DDBJ databases">
        <title>The High-quality genome of the commercially important snow crab, Chionoecetes opilio.</title>
        <authorList>
            <person name="Jeong J.-H."/>
            <person name="Ryu S."/>
        </authorList>
    </citation>
    <scope>NUCLEOTIDE SEQUENCE</scope>
    <source>
        <strain evidence="1">MADBK_172401_WGS</strain>
        <tissue evidence="1">Digestive gland</tissue>
    </source>
</reference>
<sequence length="292" mass="31502">MRREWRPWRHINTIQACTDNTYPEAKKVQKRASAGSEEVSGQARGGERGGVVIVIALLPIEVPLLHRPPGAVARSTRCKCAPSALGCCWVGVQWVVVSGCSVTRPLPLPGSPALGVSGERLCVRPASRLRLSCCMMGGTCMVTLGPLALGRGQSAPRYSDPTWMGIQLSMNTPPCAPRLCRLQGCVDEPHVVLGMWLLEACKPCPGVRWLLPRCLPSVQGMFEGVLDGHQLSLEGGAVVRRPPRHFCPTRGRTGPWFGHYAGSARAVSEVYAAVPRDDLGMAISACCRSSEW</sequence>
<comment type="caution">
    <text evidence="1">The sequence shown here is derived from an EMBL/GenBank/DDBJ whole genome shotgun (WGS) entry which is preliminary data.</text>
</comment>
<dbReference type="AlphaFoldDB" id="A0A8J4XVE3"/>
<protein>
    <submittedName>
        <fullName evidence="1">Uncharacterized protein</fullName>
    </submittedName>
</protein>
<gene>
    <name evidence="1" type="ORF">GWK47_001752</name>
</gene>
<organism evidence="1 2">
    <name type="scientific">Chionoecetes opilio</name>
    <name type="common">Atlantic snow crab</name>
    <name type="synonym">Cancer opilio</name>
    <dbReference type="NCBI Taxonomy" id="41210"/>
    <lineage>
        <taxon>Eukaryota</taxon>
        <taxon>Metazoa</taxon>
        <taxon>Ecdysozoa</taxon>
        <taxon>Arthropoda</taxon>
        <taxon>Crustacea</taxon>
        <taxon>Multicrustacea</taxon>
        <taxon>Malacostraca</taxon>
        <taxon>Eumalacostraca</taxon>
        <taxon>Eucarida</taxon>
        <taxon>Decapoda</taxon>
        <taxon>Pleocyemata</taxon>
        <taxon>Brachyura</taxon>
        <taxon>Eubrachyura</taxon>
        <taxon>Majoidea</taxon>
        <taxon>Majidae</taxon>
        <taxon>Chionoecetes</taxon>
    </lineage>
</organism>
<proteinExistence type="predicted"/>
<evidence type="ECO:0000313" key="2">
    <source>
        <dbReference type="Proteomes" id="UP000770661"/>
    </source>
</evidence>
<accession>A0A8J4XVE3</accession>
<keyword evidence="2" id="KW-1185">Reference proteome</keyword>
<evidence type="ECO:0000313" key="1">
    <source>
        <dbReference type="EMBL" id="KAG0713814.1"/>
    </source>
</evidence>
<dbReference type="Proteomes" id="UP000770661">
    <property type="component" value="Unassembled WGS sequence"/>
</dbReference>
<dbReference type="EMBL" id="JACEEZ010021050">
    <property type="protein sequence ID" value="KAG0713814.1"/>
    <property type="molecule type" value="Genomic_DNA"/>
</dbReference>